<dbReference type="InterPro" id="IPR014709">
    <property type="entry name" value="Glutathione_synthase_C_euk"/>
</dbReference>
<gene>
    <name evidence="1" type="ORF">KIPB_002425</name>
    <name evidence="2" type="ORF">KIPB_003543</name>
</gene>
<dbReference type="GO" id="GO:0004363">
    <property type="term" value="F:glutathione synthase activity"/>
    <property type="evidence" value="ECO:0007669"/>
    <property type="project" value="InterPro"/>
</dbReference>
<dbReference type="EMBL" id="BDIP01000401">
    <property type="protein sequence ID" value="GIQ81465.1"/>
    <property type="molecule type" value="Genomic_DNA"/>
</dbReference>
<dbReference type="Proteomes" id="UP000265618">
    <property type="component" value="Unassembled WGS sequence"/>
</dbReference>
<dbReference type="OrthoDB" id="2020073at2759"/>
<sequence length="286" mass="31293">MAILNQSGYHPDHYSDPAIWEGYALAAQSSCILVPSPGMLLLNSKRVQQRLFACSLDPSLADRDFFPAKALEPLRAMAGTFAPQHWLKETSADVVGPALRDMDIITRRERGETVETGDRVPIEYVLKPVSREGGGHLLWGQEVVDVLAALYPEVWRQMGHADILEEDGERARIELLCEDAGALSKQVFVLMKVIQSKRVPLVLLPVHDKRQSPDGPRPSPFHAQCTAEIGVYTGFLASHPSGPGGDRTLLSGPHHRGLLCRVKPLDVREAGISLGTGALAAMRMVE</sequence>
<keyword evidence="3" id="KW-1185">Reference proteome</keyword>
<evidence type="ECO:0000313" key="2">
    <source>
        <dbReference type="EMBL" id="GIQ82412.1"/>
    </source>
</evidence>
<dbReference type="PANTHER" id="PTHR11130:SF0">
    <property type="entry name" value="GLUTATHIONE SYNTHETASE"/>
    <property type="match status" value="1"/>
</dbReference>
<reference evidence="1 3" key="2">
    <citation type="journal article" date="2018" name="PLoS ONE">
        <title>The draft genome of Kipferlia bialata reveals reductive genome evolution in fornicate parasites.</title>
        <authorList>
            <person name="Tanifuji G."/>
            <person name="Takabayashi S."/>
            <person name="Kume K."/>
            <person name="Takagi M."/>
            <person name="Nakayama T."/>
            <person name="Kamikawa R."/>
            <person name="Inagaki Y."/>
            <person name="Hashimoto T."/>
        </authorList>
    </citation>
    <scope>NUCLEOTIDE SEQUENCE [LARGE SCALE GENOMIC DNA]</scope>
    <source>
        <strain evidence="1">NY0173</strain>
    </source>
</reference>
<dbReference type="Pfam" id="PF03917">
    <property type="entry name" value="GSH_synth_ATP"/>
    <property type="match status" value="1"/>
</dbReference>
<dbReference type="GO" id="GO:0005829">
    <property type="term" value="C:cytosol"/>
    <property type="evidence" value="ECO:0007669"/>
    <property type="project" value="TreeGrafter"/>
</dbReference>
<dbReference type="InterPro" id="IPR005615">
    <property type="entry name" value="Glutathione_synthase"/>
</dbReference>
<accession>A0A9K3GG82</accession>
<comment type="caution">
    <text evidence="1">The sequence shown here is derived from an EMBL/GenBank/DDBJ whole genome shotgun (WGS) entry which is preliminary data.</text>
</comment>
<evidence type="ECO:0000313" key="1">
    <source>
        <dbReference type="EMBL" id="GIQ81465.1"/>
    </source>
</evidence>
<name>A0A9K3GG82_9EUKA</name>
<dbReference type="SUPFAM" id="SSF56059">
    <property type="entry name" value="Glutathione synthetase ATP-binding domain-like"/>
    <property type="match status" value="1"/>
</dbReference>
<proteinExistence type="predicted"/>
<evidence type="ECO:0000313" key="3">
    <source>
        <dbReference type="Proteomes" id="UP000265618"/>
    </source>
</evidence>
<dbReference type="Gene3D" id="3.30.1490.50">
    <property type="match status" value="1"/>
</dbReference>
<dbReference type="GO" id="GO:0005524">
    <property type="term" value="F:ATP binding"/>
    <property type="evidence" value="ECO:0007669"/>
    <property type="project" value="InterPro"/>
</dbReference>
<dbReference type="PANTHER" id="PTHR11130">
    <property type="entry name" value="GLUTATHIONE SYNTHETASE"/>
    <property type="match status" value="1"/>
</dbReference>
<protein>
    <submittedName>
        <fullName evidence="1">Glutathione synthase, eukaryotic</fullName>
    </submittedName>
</protein>
<dbReference type="AlphaFoldDB" id="A0A9K3GG82"/>
<reference evidence="1" key="1">
    <citation type="submission" date="2016-10" db="EMBL/GenBank/DDBJ databases">
        <authorList>
            <person name="Tanifuji G."/>
            <person name="Kume K."/>
            <person name="Nakayama T."/>
            <person name="Takabayashi S."/>
            <person name="Hashimoto T."/>
        </authorList>
    </citation>
    <scope>NUCLEOTIDE SEQUENCE</scope>
    <source>
        <strain evidence="1">NY0173</strain>
    </source>
</reference>
<organism evidence="1 3">
    <name type="scientific">Kipferlia bialata</name>
    <dbReference type="NCBI Taxonomy" id="797122"/>
    <lineage>
        <taxon>Eukaryota</taxon>
        <taxon>Metamonada</taxon>
        <taxon>Carpediemonas-like organisms</taxon>
        <taxon>Kipferlia</taxon>
    </lineage>
</organism>
<dbReference type="EMBL" id="BDIP01000686">
    <property type="protein sequence ID" value="GIQ82412.1"/>
    <property type="molecule type" value="Genomic_DNA"/>
</dbReference>
<dbReference type="GO" id="GO:0043295">
    <property type="term" value="F:glutathione binding"/>
    <property type="evidence" value="ECO:0007669"/>
    <property type="project" value="TreeGrafter"/>
</dbReference>